<dbReference type="Proteomes" id="UP000831880">
    <property type="component" value="Chromosome"/>
</dbReference>
<protein>
    <submittedName>
        <fullName evidence="4">SCO family protein</fullName>
    </submittedName>
</protein>
<dbReference type="EMBL" id="CP095074">
    <property type="protein sequence ID" value="UOQ91692.1"/>
    <property type="molecule type" value="Genomic_DNA"/>
</dbReference>
<organism evidence="4 5">
    <name type="scientific">Halobacillus shinanisalinarum</name>
    <dbReference type="NCBI Taxonomy" id="2932258"/>
    <lineage>
        <taxon>Bacteria</taxon>
        <taxon>Bacillati</taxon>
        <taxon>Bacillota</taxon>
        <taxon>Bacilli</taxon>
        <taxon>Bacillales</taxon>
        <taxon>Bacillaceae</taxon>
        <taxon>Halobacillus</taxon>
    </lineage>
</organism>
<keyword evidence="5" id="KW-1185">Reference proteome</keyword>
<dbReference type="PROSITE" id="PS51352">
    <property type="entry name" value="THIOREDOXIN_2"/>
    <property type="match status" value="1"/>
</dbReference>
<dbReference type="RefSeq" id="WP_244751303.1">
    <property type="nucleotide sequence ID" value="NZ_CP095074.1"/>
</dbReference>
<accession>A0ABY4GU53</accession>
<sequence length="195" mass="21724">MTYKRSLILTIIITTALILASCGTKELEDPLNWEIGSLQGTTQANEEFSIQDMEGKVWLADFIFTSCNTVCPPMTRNMAKVQDMLEKEGIEAEIVSFSVDPKVDTPGKLKEFGSAQGVDFSNWTFVTGYSQDKIENFGKESFKTIVQKPEGAEQVSHGSQFFLVNQEGKIVKYYKGATNVPFEQIVEDAKIVANQ</sequence>
<dbReference type="PANTHER" id="PTHR12151">
    <property type="entry name" value="ELECTRON TRANSPORT PROTIN SCO1/SENC FAMILY MEMBER"/>
    <property type="match status" value="1"/>
</dbReference>
<evidence type="ECO:0000256" key="1">
    <source>
        <dbReference type="ARBA" id="ARBA00010996"/>
    </source>
</evidence>
<name>A0ABY4GU53_9BACI</name>
<dbReference type="PROSITE" id="PS51257">
    <property type="entry name" value="PROKAR_LIPOPROTEIN"/>
    <property type="match status" value="1"/>
</dbReference>
<comment type="similarity">
    <text evidence="1">Belongs to the SCO1/2 family.</text>
</comment>
<evidence type="ECO:0000313" key="4">
    <source>
        <dbReference type="EMBL" id="UOQ91692.1"/>
    </source>
</evidence>
<evidence type="ECO:0000256" key="2">
    <source>
        <dbReference type="ARBA" id="ARBA00023008"/>
    </source>
</evidence>
<dbReference type="Gene3D" id="3.40.30.10">
    <property type="entry name" value="Glutaredoxin"/>
    <property type="match status" value="1"/>
</dbReference>
<keyword evidence="2" id="KW-0186">Copper</keyword>
<evidence type="ECO:0000259" key="3">
    <source>
        <dbReference type="PROSITE" id="PS51352"/>
    </source>
</evidence>
<dbReference type="CDD" id="cd02968">
    <property type="entry name" value="SCO"/>
    <property type="match status" value="1"/>
</dbReference>
<dbReference type="SUPFAM" id="SSF52833">
    <property type="entry name" value="Thioredoxin-like"/>
    <property type="match status" value="1"/>
</dbReference>
<dbReference type="InterPro" id="IPR036249">
    <property type="entry name" value="Thioredoxin-like_sf"/>
</dbReference>
<dbReference type="PANTHER" id="PTHR12151:SF25">
    <property type="entry name" value="LINALOOL DEHYDRATASE_ISOMERASE DOMAIN-CONTAINING PROTEIN"/>
    <property type="match status" value="1"/>
</dbReference>
<dbReference type="InterPro" id="IPR003782">
    <property type="entry name" value="SCO1/SenC"/>
</dbReference>
<evidence type="ECO:0000313" key="5">
    <source>
        <dbReference type="Proteomes" id="UP000831880"/>
    </source>
</evidence>
<reference evidence="4 5" key="1">
    <citation type="submission" date="2022-04" db="EMBL/GenBank/DDBJ databases">
        <title>Halobacillus sp. isolated from saltern.</title>
        <authorList>
            <person name="Won M."/>
            <person name="Lee C.-M."/>
            <person name="Woen H.-Y."/>
            <person name="Kwon S.-W."/>
        </authorList>
    </citation>
    <scope>NUCLEOTIDE SEQUENCE [LARGE SCALE GENOMIC DNA]</scope>
    <source>
        <strain evidence="4 5">SSTM10-2</strain>
    </source>
</reference>
<proteinExistence type="inferred from homology"/>
<gene>
    <name evidence="4" type="ORF">MUO14_14175</name>
</gene>
<dbReference type="Pfam" id="PF02630">
    <property type="entry name" value="SCO1-SenC"/>
    <property type="match status" value="1"/>
</dbReference>
<dbReference type="InterPro" id="IPR013766">
    <property type="entry name" value="Thioredoxin_domain"/>
</dbReference>
<feature type="domain" description="Thioredoxin" evidence="3">
    <location>
        <begin position="20"/>
        <end position="195"/>
    </location>
</feature>